<sequence>MGQETRIWKQILLPYWKLACSLLEECVLQVYACIQFLLCSEPSSCKSKPTFSYNRFRAPCLPYMSGARNGLKRPRSPSSISVPLDVNSPAKLHIELVADGWAQT</sequence>
<reference evidence="1 2" key="1">
    <citation type="journal article" date="2006" name="Science">
        <title>The genome of black cottonwood, Populus trichocarpa (Torr. &amp; Gray).</title>
        <authorList>
            <person name="Tuskan G.A."/>
            <person name="Difazio S."/>
            <person name="Jansson S."/>
            <person name="Bohlmann J."/>
            <person name="Grigoriev I."/>
            <person name="Hellsten U."/>
            <person name="Putnam N."/>
            <person name="Ralph S."/>
            <person name="Rombauts S."/>
            <person name="Salamov A."/>
            <person name="Schein J."/>
            <person name="Sterck L."/>
            <person name="Aerts A."/>
            <person name="Bhalerao R.R."/>
            <person name="Bhalerao R.P."/>
            <person name="Blaudez D."/>
            <person name="Boerjan W."/>
            <person name="Brun A."/>
            <person name="Brunner A."/>
            <person name="Busov V."/>
            <person name="Campbell M."/>
            <person name="Carlson J."/>
            <person name="Chalot M."/>
            <person name="Chapman J."/>
            <person name="Chen G.L."/>
            <person name="Cooper D."/>
            <person name="Coutinho P.M."/>
            <person name="Couturier J."/>
            <person name="Covert S."/>
            <person name="Cronk Q."/>
            <person name="Cunningham R."/>
            <person name="Davis J."/>
            <person name="Degroeve S."/>
            <person name="Dejardin A."/>
            <person name="Depamphilis C."/>
            <person name="Detter J."/>
            <person name="Dirks B."/>
            <person name="Dubchak I."/>
            <person name="Duplessis S."/>
            <person name="Ehlting J."/>
            <person name="Ellis B."/>
            <person name="Gendler K."/>
            <person name="Goodstein D."/>
            <person name="Gribskov M."/>
            <person name="Grimwood J."/>
            <person name="Groover A."/>
            <person name="Gunter L."/>
            <person name="Hamberger B."/>
            <person name="Heinze B."/>
            <person name="Helariutta Y."/>
            <person name="Henrissat B."/>
            <person name="Holligan D."/>
            <person name="Holt R."/>
            <person name="Huang W."/>
            <person name="Islam-Faridi N."/>
            <person name="Jones S."/>
            <person name="Jones-Rhoades M."/>
            <person name="Jorgensen R."/>
            <person name="Joshi C."/>
            <person name="Kangasjarvi J."/>
            <person name="Karlsson J."/>
            <person name="Kelleher C."/>
            <person name="Kirkpatrick R."/>
            <person name="Kirst M."/>
            <person name="Kohler A."/>
            <person name="Kalluri U."/>
            <person name="Larimer F."/>
            <person name="Leebens-Mack J."/>
            <person name="Leple J.C."/>
            <person name="Locascio P."/>
            <person name="Lou Y."/>
            <person name="Lucas S."/>
            <person name="Martin F."/>
            <person name="Montanini B."/>
            <person name="Napoli C."/>
            <person name="Nelson D.R."/>
            <person name="Nelson C."/>
            <person name="Nieminen K."/>
            <person name="Nilsson O."/>
            <person name="Pereda V."/>
            <person name="Peter G."/>
            <person name="Philippe R."/>
            <person name="Pilate G."/>
            <person name="Poliakov A."/>
            <person name="Razumovskaya J."/>
            <person name="Richardson P."/>
            <person name="Rinaldi C."/>
            <person name="Ritland K."/>
            <person name="Rouze P."/>
            <person name="Ryaboy D."/>
            <person name="Schmutz J."/>
            <person name="Schrader J."/>
            <person name="Segerman B."/>
            <person name="Shin H."/>
            <person name="Siddiqui A."/>
            <person name="Sterky F."/>
            <person name="Terry A."/>
            <person name="Tsai C.J."/>
            <person name="Uberbacher E."/>
            <person name="Unneberg P."/>
            <person name="Vahala J."/>
            <person name="Wall K."/>
            <person name="Wessler S."/>
            <person name="Yang G."/>
            <person name="Yin T."/>
            <person name="Douglas C."/>
            <person name="Marra M."/>
            <person name="Sandberg G."/>
            <person name="Van de Peer Y."/>
            <person name="Rokhsar D."/>
        </authorList>
    </citation>
    <scope>NUCLEOTIDE SEQUENCE [LARGE SCALE GENOMIC DNA]</scope>
    <source>
        <strain evidence="2">cv. Nisqually</strain>
    </source>
</reference>
<keyword evidence="2" id="KW-1185">Reference proteome</keyword>
<organism evidence="1 2">
    <name type="scientific">Populus trichocarpa</name>
    <name type="common">Western balsam poplar</name>
    <name type="synonym">Populus balsamifera subsp. trichocarpa</name>
    <dbReference type="NCBI Taxonomy" id="3694"/>
    <lineage>
        <taxon>Eukaryota</taxon>
        <taxon>Viridiplantae</taxon>
        <taxon>Streptophyta</taxon>
        <taxon>Embryophyta</taxon>
        <taxon>Tracheophyta</taxon>
        <taxon>Spermatophyta</taxon>
        <taxon>Magnoliopsida</taxon>
        <taxon>eudicotyledons</taxon>
        <taxon>Gunneridae</taxon>
        <taxon>Pentapetalae</taxon>
        <taxon>rosids</taxon>
        <taxon>fabids</taxon>
        <taxon>Malpighiales</taxon>
        <taxon>Salicaceae</taxon>
        <taxon>Saliceae</taxon>
        <taxon>Populus</taxon>
    </lineage>
</organism>
<comment type="caution">
    <text evidence="1">The sequence shown here is derived from an EMBL/GenBank/DDBJ whole genome shotgun (WGS) entry which is preliminary data.</text>
</comment>
<proteinExistence type="predicted"/>
<evidence type="ECO:0000313" key="2">
    <source>
        <dbReference type="Proteomes" id="UP000006729"/>
    </source>
</evidence>
<dbReference type="EMBL" id="CM009290">
    <property type="protein sequence ID" value="KAI9402234.1"/>
    <property type="molecule type" value="Genomic_DNA"/>
</dbReference>
<dbReference type="Proteomes" id="UP000006729">
    <property type="component" value="Chromosome 1"/>
</dbReference>
<accession>A0ACC0TLI6</accession>
<evidence type="ECO:0000313" key="1">
    <source>
        <dbReference type="EMBL" id="KAI9402234.1"/>
    </source>
</evidence>
<name>A0ACC0TLI6_POPTR</name>
<protein>
    <submittedName>
        <fullName evidence="1">Uncharacterized protein</fullName>
    </submittedName>
</protein>
<gene>
    <name evidence="1" type="ORF">POPTR_001G236204v4</name>
</gene>